<protein>
    <submittedName>
        <fullName evidence="1">Uncharacterized protein</fullName>
    </submittedName>
</protein>
<comment type="caution">
    <text evidence="1">The sequence shown here is derived from an EMBL/GenBank/DDBJ whole genome shotgun (WGS) entry which is preliminary data.</text>
</comment>
<name>A0A926WHA8_9NOST</name>
<evidence type="ECO:0000313" key="1">
    <source>
        <dbReference type="EMBL" id="MBD2294137.1"/>
    </source>
</evidence>
<organism evidence="1 2">
    <name type="scientific">Anabaena sphaerica FACHB-251</name>
    <dbReference type="NCBI Taxonomy" id="2692883"/>
    <lineage>
        <taxon>Bacteria</taxon>
        <taxon>Bacillati</taxon>
        <taxon>Cyanobacteriota</taxon>
        <taxon>Cyanophyceae</taxon>
        <taxon>Nostocales</taxon>
        <taxon>Nostocaceae</taxon>
        <taxon>Anabaena</taxon>
    </lineage>
</organism>
<reference evidence="2" key="1">
    <citation type="journal article" date="2020" name="ISME J.">
        <title>Comparative genomics reveals insights into cyanobacterial evolution and habitat adaptation.</title>
        <authorList>
            <person name="Chen M.Y."/>
            <person name="Teng W.K."/>
            <person name="Zhao L."/>
            <person name="Hu C.X."/>
            <person name="Zhou Y.K."/>
            <person name="Han B.P."/>
            <person name="Song L.R."/>
            <person name="Shu W.S."/>
        </authorList>
    </citation>
    <scope>NUCLEOTIDE SEQUENCE [LARGE SCALE GENOMIC DNA]</scope>
    <source>
        <strain evidence="2">FACHB-251</strain>
    </source>
</reference>
<proteinExistence type="predicted"/>
<dbReference type="Proteomes" id="UP000662185">
    <property type="component" value="Unassembled WGS sequence"/>
</dbReference>
<accession>A0A926WHA8</accession>
<keyword evidence="2" id="KW-1185">Reference proteome</keyword>
<sequence>MYRATEDLRVRCEFLLISSAQVPLYMVIHIKLEVMVVTNIYSGDFTALLTIIRH</sequence>
<evidence type="ECO:0000313" key="2">
    <source>
        <dbReference type="Proteomes" id="UP000662185"/>
    </source>
</evidence>
<gene>
    <name evidence="1" type="ORF">H6G06_11710</name>
</gene>
<dbReference type="AlphaFoldDB" id="A0A926WHA8"/>
<dbReference type="EMBL" id="JACJQU010000005">
    <property type="protein sequence ID" value="MBD2294137.1"/>
    <property type="molecule type" value="Genomic_DNA"/>
</dbReference>